<dbReference type="SUPFAM" id="SSF53383">
    <property type="entry name" value="PLP-dependent transferases"/>
    <property type="match status" value="1"/>
</dbReference>
<accession>A0A5B8IJC1</accession>
<dbReference type="InterPro" id="IPR005814">
    <property type="entry name" value="Aminotrans_3"/>
</dbReference>
<keyword evidence="2 5" id="KW-0032">Aminotransferase</keyword>
<evidence type="ECO:0000256" key="3">
    <source>
        <dbReference type="ARBA" id="ARBA00022679"/>
    </source>
</evidence>
<evidence type="ECO:0000256" key="2">
    <source>
        <dbReference type="ARBA" id="ARBA00022576"/>
    </source>
</evidence>
<dbReference type="InterPro" id="IPR015421">
    <property type="entry name" value="PyrdxlP-dep_Trfase_major"/>
</dbReference>
<dbReference type="PROSITE" id="PS00600">
    <property type="entry name" value="AA_TRANSFER_CLASS_3"/>
    <property type="match status" value="1"/>
</dbReference>
<evidence type="ECO:0000256" key="4">
    <source>
        <dbReference type="ARBA" id="ARBA00022898"/>
    </source>
</evidence>
<name>A0A5B8IJC1_9VIRU</name>
<dbReference type="InterPro" id="IPR015422">
    <property type="entry name" value="PyrdxlP-dep_Trfase_small"/>
</dbReference>
<keyword evidence="3 5" id="KW-0808">Transferase</keyword>
<proteinExistence type="predicted"/>
<comment type="cofactor">
    <cofactor evidence="1">
        <name>pyridoxal 5'-phosphate</name>
        <dbReference type="ChEBI" id="CHEBI:597326"/>
    </cofactor>
</comment>
<dbReference type="Pfam" id="PF00202">
    <property type="entry name" value="Aminotran_3"/>
    <property type="match status" value="1"/>
</dbReference>
<dbReference type="Gene3D" id="3.90.1150.10">
    <property type="entry name" value="Aspartate Aminotransferase, domain 1"/>
    <property type="match status" value="1"/>
</dbReference>
<dbReference type="InterPro" id="IPR015424">
    <property type="entry name" value="PyrdxlP-dep_Trfase"/>
</dbReference>
<reference evidence="5" key="1">
    <citation type="submission" date="2018-11" db="EMBL/GenBank/DDBJ databases">
        <title>A distinct lineage of giant viruses engineers rhodopsin photosystems in predatory marine eukaryotes.</title>
        <authorList>
            <person name="Needham D.M."/>
            <person name="Yoshizawa S."/>
            <person name="Hosaka T."/>
            <person name="Poirier C."/>
            <person name="Choi C.-J."/>
            <person name="Hehenberger E."/>
            <person name="Irwin N.A.T."/>
            <person name="Wilken S."/>
            <person name="Yung C.-M."/>
            <person name="Bachy C."/>
            <person name="Kurihara R."/>
            <person name="Nakajima Y."/>
            <person name="Kojima K."/>
            <person name="Kimura-Someya T."/>
            <person name="Leonard G."/>
            <person name="Malmstrom R.R."/>
            <person name="Mende D."/>
            <person name="Olson D.K."/>
            <person name="Sudo Y."/>
            <person name="Sudek S."/>
            <person name="Richards T.A."/>
            <person name="DeLong E.F."/>
            <person name="Keeling P.J."/>
            <person name="Santoro A.E."/>
            <person name="Shirouzu M."/>
            <person name="Iwasaki W."/>
            <person name="Worden A.Z."/>
        </authorList>
    </citation>
    <scope>NUCLEOTIDE SEQUENCE</scope>
</reference>
<dbReference type="Gene3D" id="3.40.640.10">
    <property type="entry name" value="Type I PLP-dependent aspartate aminotransferase-like (Major domain)"/>
    <property type="match status" value="1"/>
</dbReference>
<dbReference type="GO" id="GO:0042802">
    <property type="term" value="F:identical protein binding"/>
    <property type="evidence" value="ECO:0007669"/>
    <property type="project" value="TreeGrafter"/>
</dbReference>
<dbReference type="PANTHER" id="PTHR11986">
    <property type="entry name" value="AMINOTRANSFERASE CLASS III"/>
    <property type="match status" value="1"/>
</dbReference>
<gene>
    <name evidence="5" type="ORF">10_3</name>
</gene>
<dbReference type="InterPro" id="IPR050103">
    <property type="entry name" value="Class-III_PLP-dep_AT"/>
</dbReference>
<dbReference type="GO" id="GO:0030170">
    <property type="term" value="F:pyridoxal phosphate binding"/>
    <property type="evidence" value="ECO:0007669"/>
    <property type="project" value="InterPro"/>
</dbReference>
<dbReference type="GO" id="GO:0008483">
    <property type="term" value="F:transaminase activity"/>
    <property type="evidence" value="ECO:0007669"/>
    <property type="project" value="UniProtKB-KW"/>
</dbReference>
<dbReference type="EMBL" id="MK250094">
    <property type="protein sequence ID" value="QDY52462.1"/>
    <property type="molecule type" value="Genomic_DNA"/>
</dbReference>
<evidence type="ECO:0000256" key="1">
    <source>
        <dbReference type="ARBA" id="ARBA00001933"/>
    </source>
</evidence>
<evidence type="ECO:0000313" key="5">
    <source>
        <dbReference type="EMBL" id="QDY52462.1"/>
    </source>
</evidence>
<dbReference type="InterPro" id="IPR049704">
    <property type="entry name" value="Aminotrans_3_PPA_site"/>
</dbReference>
<protein>
    <submittedName>
        <fullName evidence="5">Aminotransferase class-III protein</fullName>
    </submittedName>
</protein>
<keyword evidence="4" id="KW-0663">Pyridoxal phosphate</keyword>
<dbReference type="PANTHER" id="PTHR11986:SF79">
    <property type="entry name" value="ACETYLORNITHINE AMINOTRANSFERASE, MITOCHONDRIAL"/>
    <property type="match status" value="1"/>
</dbReference>
<sequence length="422" mass="47929">MFTTKVLRQAKTLKPWSTITSNHLLDFSIKRASGSYYILKDNSKIVDFSSGLMVTNLGHNNKYINKKMKKFIDKGLLYSPPSILIDEREKLSQRLIENSPIKNGKVFYTNGGADANESSIYFARNNKKNKGNRILRFEKSFHGGSSYISSFLGGDKRRNQKLNHFNLDLQIDNILPNPSMIDNGKKSLEIIENILNKNRDDICAVLIEGSSGTGGIYTYPENYLNQLDILFKKHNILVIVDEVMSGFGRTGKVFAIEHSNLKPDMITMAKGLTNGNIPMGGVIISEELCNNYKDDIVWNGLTYSGHPLACVTANACLDLYLKNDKEVIRNCDNLGKILQTKLKIYKEKYPEIIKDVRGIGLLSCIEFKDEYLKLVIKKLYEKRINTFSNDNNLFIAPPLNIDEKLFLETMDKIEDILIEINN</sequence>
<dbReference type="CDD" id="cd00610">
    <property type="entry name" value="OAT_like"/>
    <property type="match status" value="1"/>
</dbReference>
<organism evidence="5">
    <name type="scientific">Mimiviridae sp. ChoanoV1</name>
    <dbReference type="NCBI Taxonomy" id="2596887"/>
    <lineage>
        <taxon>Viruses</taxon>
        <taxon>Varidnaviria</taxon>
        <taxon>Bamfordvirae</taxon>
        <taxon>Nucleocytoviricota</taxon>
        <taxon>Megaviricetes</taxon>
        <taxon>Imitervirales</taxon>
        <taxon>Schizomimiviridae</taxon>
    </lineage>
</organism>